<evidence type="ECO:0000313" key="2">
    <source>
        <dbReference type="EMBL" id="KAB2615333.1"/>
    </source>
</evidence>
<comment type="caution">
    <text evidence="2">The sequence shown here is derived from an EMBL/GenBank/DDBJ whole genome shotgun (WGS) entry which is preliminary data.</text>
</comment>
<feature type="region of interest" description="Disordered" evidence="1">
    <location>
        <begin position="59"/>
        <end position="81"/>
    </location>
</feature>
<proteinExistence type="predicted"/>
<accession>A0A5N5GKJ2</accession>
<reference evidence="2 3" key="3">
    <citation type="submission" date="2019-11" db="EMBL/GenBank/DDBJ databases">
        <title>A de novo genome assembly of a pear dwarfing rootstock.</title>
        <authorList>
            <person name="Wang F."/>
            <person name="Wang J."/>
            <person name="Li S."/>
            <person name="Zhang Y."/>
            <person name="Fang M."/>
            <person name="Ma L."/>
            <person name="Zhao Y."/>
            <person name="Jiang S."/>
        </authorList>
    </citation>
    <scope>NUCLEOTIDE SEQUENCE [LARGE SCALE GENOMIC DNA]</scope>
    <source>
        <strain evidence="2">S2</strain>
        <tissue evidence="2">Leaf</tissue>
    </source>
</reference>
<evidence type="ECO:0000256" key="1">
    <source>
        <dbReference type="SAM" id="MobiDB-lite"/>
    </source>
</evidence>
<keyword evidence="3" id="KW-1185">Reference proteome</keyword>
<reference evidence="2 3" key="1">
    <citation type="submission" date="2019-09" db="EMBL/GenBank/DDBJ databases">
        <authorList>
            <person name="Ou C."/>
        </authorList>
    </citation>
    <scope>NUCLEOTIDE SEQUENCE [LARGE SCALE GENOMIC DNA]</scope>
    <source>
        <strain evidence="2">S2</strain>
        <tissue evidence="2">Leaf</tissue>
    </source>
</reference>
<dbReference type="Proteomes" id="UP000327157">
    <property type="component" value="Chromosome 3"/>
</dbReference>
<reference evidence="3" key="2">
    <citation type="submission" date="2019-10" db="EMBL/GenBank/DDBJ databases">
        <title>A de novo genome assembly of a pear dwarfing rootstock.</title>
        <authorList>
            <person name="Wang F."/>
            <person name="Wang J."/>
            <person name="Li S."/>
            <person name="Zhang Y."/>
            <person name="Fang M."/>
            <person name="Ma L."/>
            <person name="Zhao Y."/>
            <person name="Jiang S."/>
        </authorList>
    </citation>
    <scope>NUCLEOTIDE SEQUENCE [LARGE SCALE GENOMIC DNA]</scope>
</reference>
<sequence>MDATEIDRVINDVVNFHIEEAVQNEASKAPSTSIEESIPQVQEEAMQQVALTKTTAKLVPQSPVHPQGQEPNAESVPQLPVHLKESAIKTMKQQTFYE</sequence>
<dbReference type="EMBL" id="SMOL01000402">
    <property type="protein sequence ID" value="KAB2615333.1"/>
    <property type="molecule type" value="Genomic_DNA"/>
</dbReference>
<protein>
    <submittedName>
        <fullName evidence="2">Uncharacterized protein</fullName>
    </submittedName>
</protein>
<name>A0A5N5GKJ2_9ROSA</name>
<evidence type="ECO:0000313" key="3">
    <source>
        <dbReference type="Proteomes" id="UP000327157"/>
    </source>
</evidence>
<organism evidence="2 3">
    <name type="scientific">Pyrus ussuriensis x Pyrus communis</name>
    <dbReference type="NCBI Taxonomy" id="2448454"/>
    <lineage>
        <taxon>Eukaryota</taxon>
        <taxon>Viridiplantae</taxon>
        <taxon>Streptophyta</taxon>
        <taxon>Embryophyta</taxon>
        <taxon>Tracheophyta</taxon>
        <taxon>Spermatophyta</taxon>
        <taxon>Magnoliopsida</taxon>
        <taxon>eudicotyledons</taxon>
        <taxon>Gunneridae</taxon>
        <taxon>Pentapetalae</taxon>
        <taxon>rosids</taxon>
        <taxon>fabids</taxon>
        <taxon>Rosales</taxon>
        <taxon>Rosaceae</taxon>
        <taxon>Amygdaloideae</taxon>
        <taxon>Maleae</taxon>
        <taxon>Pyrus</taxon>
    </lineage>
</organism>
<dbReference type="AlphaFoldDB" id="A0A5N5GKJ2"/>
<gene>
    <name evidence="2" type="ORF">D8674_021921</name>
</gene>